<evidence type="ECO:0000256" key="14">
    <source>
        <dbReference type="PROSITE-ProRule" id="PRU00546"/>
    </source>
</evidence>
<dbReference type="InterPro" id="IPR002939">
    <property type="entry name" value="DnaJ_C"/>
</dbReference>
<comment type="subcellular location">
    <subcellularLocation>
        <location evidence="1 13">Cytoplasm</location>
    </subcellularLocation>
</comment>
<dbReference type="GO" id="GO:0008270">
    <property type="term" value="F:zinc ion binding"/>
    <property type="evidence" value="ECO:0007669"/>
    <property type="project" value="UniProtKB-UniRule"/>
</dbReference>
<feature type="domain" description="J" evidence="15">
    <location>
        <begin position="5"/>
        <end position="70"/>
    </location>
</feature>
<evidence type="ECO:0000256" key="4">
    <source>
        <dbReference type="ARBA" id="ARBA00022705"/>
    </source>
</evidence>
<dbReference type="GO" id="GO:0005737">
    <property type="term" value="C:cytoplasm"/>
    <property type="evidence" value="ECO:0007669"/>
    <property type="project" value="UniProtKB-SubCell"/>
</dbReference>
<dbReference type="PROSITE" id="PS00636">
    <property type="entry name" value="DNAJ_1"/>
    <property type="match status" value="1"/>
</dbReference>
<feature type="binding site" evidence="13">
    <location>
        <position position="189"/>
    </location>
    <ligand>
        <name>Zn(2+)</name>
        <dbReference type="ChEBI" id="CHEBI:29105"/>
        <label>2</label>
    </ligand>
</feature>
<evidence type="ECO:0000256" key="10">
    <source>
        <dbReference type="ARBA" id="ARBA00023186"/>
    </source>
</evidence>
<evidence type="ECO:0000259" key="16">
    <source>
        <dbReference type="PROSITE" id="PS51188"/>
    </source>
</evidence>
<reference evidence="17 18" key="1">
    <citation type="submission" date="2014-01" db="EMBL/GenBank/DDBJ databases">
        <title>Plasmidome dynamics in the species complex Clostridium novyi sensu lato converts strains of independent lineages into distinctly different pathogens.</title>
        <authorList>
            <person name="Skarin H."/>
            <person name="Segerman B."/>
        </authorList>
    </citation>
    <scope>NUCLEOTIDE SEQUENCE [LARGE SCALE GENOMIC DNA]</scope>
    <source>
        <strain evidence="17 18">DC5</strain>
    </source>
</reference>
<evidence type="ECO:0000313" key="17">
    <source>
        <dbReference type="EMBL" id="KGM99000.1"/>
    </source>
</evidence>
<dbReference type="PRINTS" id="PR00625">
    <property type="entry name" value="JDOMAIN"/>
</dbReference>
<comment type="function">
    <text evidence="13">Participates actively in the response to hyperosmotic and heat shock by preventing the aggregation of stress-denatured proteins and by disaggregating proteins, also in an autonomous, DnaK-independent fashion. Unfolded proteins bind initially to DnaJ; upon interaction with the DnaJ-bound protein, DnaK hydrolyzes its bound ATP, resulting in the formation of a stable complex. GrpE releases ADP from DnaK; ATP binding to DnaK triggers the release of the substrate protein, thus completing the reaction cycle. Several rounds of ATP-dependent interactions between DnaJ, DnaK and GrpE are required for fully efficient folding. Also involved, together with DnaK and GrpE, in the DNA replication of plasmids through activation of initiation proteins.</text>
</comment>
<dbReference type="CDD" id="cd10747">
    <property type="entry name" value="DnaJ_C"/>
    <property type="match status" value="1"/>
</dbReference>
<keyword evidence="7 13" id="KW-0863">Zinc-finger</keyword>
<evidence type="ECO:0000256" key="6">
    <source>
        <dbReference type="ARBA" id="ARBA00022737"/>
    </source>
</evidence>
<evidence type="ECO:0000256" key="2">
    <source>
        <dbReference type="ARBA" id="ARBA00011738"/>
    </source>
</evidence>
<keyword evidence="9 13" id="KW-0346">Stress response</keyword>
<dbReference type="CDD" id="cd06257">
    <property type="entry name" value="DnaJ"/>
    <property type="match status" value="1"/>
</dbReference>
<dbReference type="InterPro" id="IPR012724">
    <property type="entry name" value="DnaJ"/>
</dbReference>
<organism evidence="17 18">
    <name type="scientific">Clostridium botulinum C/D str. DC5</name>
    <dbReference type="NCBI Taxonomy" id="1443128"/>
    <lineage>
        <taxon>Bacteria</taxon>
        <taxon>Bacillati</taxon>
        <taxon>Bacillota</taxon>
        <taxon>Clostridia</taxon>
        <taxon>Eubacteriales</taxon>
        <taxon>Clostridiaceae</taxon>
        <taxon>Clostridium</taxon>
    </lineage>
</organism>
<dbReference type="Pfam" id="PF00684">
    <property type="entry name" value="DnaJ_CXXCXGXG"/>
    <property type="match status" value="1"/>
</dbReference>
<feature type="binding site" evidence="13">
    <location>
        <position position="163"/>
    </location>
    <ligand>
        <name>Zn(2+)</name>
        <dbReference type="ChEBI" id="CHEBI:29105"/>
        <label>2</label>
    </ligand>
</feature>
<feature type="binding site" evidence="13">
    <location>
        <position position="203"/>
    </location>
    <ligand>
        <name>Zn(2+)</name>
        <dbReference type="ChEBI" id="CHEBI:29105"/>
        <label>1</label>
    </ligand>
</feature>
<keyword evidence="6 13" id="KW-0677">Repeat</keyword>
<sequence length="376" mass="40790">MANKDFYAVLGLSKGASDDEIKKAYRKLAMKYHPDRNQGDKEAEEKFKDINEAYQVLSDPQKKAQYDQFGTTDFNGGGFGGGGFDFSGMGGFEDIFDSFFGGGFSSKRRRNGPERGADLEYTINLTFEEAVFGVEKEISITKNENCDTCSGTGAKPGTSAKTCDKCGGSGQVRTQRNTPLGSFVSTSTCDKCGGSGKTIDEPCTTCHGRGTVRKNKKIKVKIPAGVDTGNVLPLRGQGEPGKNGGPSGDLYLNIRVASHKVFERRGFDIYIQEHISFGKAVLGTELKVPTIDGQVKYKVPAGTQSGTVFRLKSKGVTRVNGHGRGDQYVKIVVDIPKNINEKQKEALIAFMEASGEKIGPDTEKETFVDKIKKSFK</sequence>
<dbReference type="AlphaFoldDB" id="A0A0A0IHF7"/>
<keyword evidence="10 13" id="KW-0143">Chaperone</keyword>
<evidence type="ECO:0000313" key="18">
    <source>
        <dbReference type="Proteomes" id="UP000030014"/>
    </source>
</evidence>
<keyword evidence="5 13" id="KW-0479">Metal-binding</keyword>
<dbReference type="GO" id="GO:0042026">
    <property type="term" value="P:protein refolding"/>
    <property type="evidence" value="ECO:0007669"/>
    <property type="project" value="TreeGrafter"/>
</dbReference>
<dbReference type="NCBIfam" id="TIGR02349">
    <property type="entry name" value="DnaJ_bact"/>
    <property type="match status" value="1"/>
</dbReference>
<dbReference type="InterPro" id="IPR036869">
    <property type="entry name" value="J_dom_sf"/>
</dbReference>
<dbReference type="PANTHER" id="PTHR43096">
    <property type="entry name" value="DNAJ HOMOLOG 1, MITOCHONDRIAL-RELATED"/>
    <property type="match status" value="1"/>
</dbReference>
<dbReference type="Gene3D" id="2.10.230.10">
    <property type="entry name" value="Heat shock protein DnaJ, cysteine-rich domain"/>
    <property type="match status" value="1"/>
</dbReference>
<dbReference type="InterPro" id="IPR001305">
    <property type="entry name" value="HSP_DnaJ_Cys-rich_dom"/>
</dbReference>
<dbReference type="Gene3D" id="1.10.287.110">
    <property type="entry name" value="DnaJ domain"/>
    <property type="match status" value="1"/>
</dbReference>
<dbReference type="NCBIfam" id="NF010890">
    <property type="entry name" value="PRK14297.1"/>
    <property type="match status" value="1"/>
</dbReference>
<evidence type="ECO:0000256" key="1">
    <source>
        <dbReference type="ARBA" id="ARBA00004496"/>
    </source>
</evidence>
<dbReference type="PANTHER" id="PTHR43096:SF48">
    <property type="entry name" value="CHAPERONE PROTEIN DNAJ"/>
    <property type="match status" value="1"/>
</dbReference>
<feature type="binding site" evidence="13">
    <location>
        <position position="192"/>
    </location>
    <ligand>
        <name>Zn(2+)</name>
        <dbReference type="ChEBI" id="CHEBI:29105"/>
        <label>2</label>
    </ligand>
</feature>
<evidence type="ECO:0000256" key="3">
    <source>
        <dbReference type="ARBA" id="ARBA00022490"/>
    </source>
</evidence>
<comment type="domain">
    <text evidence="13">The J domain is necessary and sufficient to stimulate DnaK ATPase activity. Zinc center 1 plays an important role in the autonomous, DnaK-independent chaperone activity of DnaJ. Zinc center 2 is essential for interaction with DnaK and for DnaJ activity.</text>
</comment>
<dbReference type="InterPro" id="IPR036410">
    <property type="entry name" value="HSP_DnaJ_Cys-rich_dom_sf"/>
</dbReference>
<evidence type="ECO:0000259" key="15">
    <source>
        <dbReference type="PROSITE" id="PS50076"/>
    </source>
</evidence>
<evidence type="ECO:0000256" key="9">
    <source>
        <dbReference type="ARBA" id="ARBA00023016"/>
    </source>
</evidence>
<dbReference type="GO" id="GO:0009408">
    <property type="term" value="P:response to heat"/>
    <property type="evidence" value="ECO:0007669"/>
    <property type="project" value="InterPro"/>
</dbReference>
<keyword evidence="8 13" id="KW-0862">Zinc</keyword>
<dbReference type="SUPFAM" id="SSF46565">
    <property type="entry name" value="Chaperone J-domain"/>
    <property type="match status" value="1"/>
</dbReference>
<dbReference type="InterPro" id="IPR008971">
    <property type="entry name" value="HSP40/DnaJ_pept-bd"/>
</dbReference>
<evidence type="ECO:0000256" key="8">
    <source>
        <dbReference type="ARBA" id="ARBA00022833"/>
    </source>
</evidence>
<feature type="repeat" description="CXXCXGXG motif" evidence="13">
    <location>
        <begin position="163"/>
        <end position="170"/>
    </location>
</feature>
<dbReference type="Pfam" id="PF01556">
    <property type="entry name" value="DnaJ_C"/>
    <property type="match status" value="1"/>
</dbReference>
<comment type="cofactor">
    <cofactor evidence="13">
        <name>Zn(2+)</name>
        <dbReference type="ChEBI" id="CHEBI:29105"/>
    </cofactor>
    <text evidence="13">Binds 2 Zn(2+) ions per monomer.</text>
</comment>
<dbReference type="SMART" id="SM00271">
    <property type="entry name" value="DnaJ"/>
    <property type="match status" value="1"/>
</dbReference>
<feature type="binding site" evidence="13">
    <location>
        <position position="166"/>
    </location>
    <ligand>
        <name>Zn(2+)</name>
        <dbReference type="ChEBI" id="CHEBI:29105"/>
        <label>2</label>
    </ligand>
</feature>
<proteinExistence type="inferred from homology"/>
<feature type="zinc finger region" description="CR-type" evidence="14">
    <location>
        <begin position="133"/>
        <end position="215"/>
    </location>
</feature>
<dbReference type="GO" id="GO:0051082">
    <property type="term" value="F:unfolded protein binding"/>
    <property type="evidence" value="ECO:0007669"/>
    <property type="project" value="UniProtKB-UniRule"/>
</dbReference>
<feature type="domain" description="CR-type" evidence="16">
    <location>
        <begin position="133"/>
        <end position="215"/>
    </location>
</feature>
<protein>
    <recommendedName>
        <fullName evidence="12 13">Chaperone protein DnaJ</fullName>
    </recommendedName>
</protein>
<evidence type="ECO:0000256" key="12">
    <source>
        <dbReference type="ARBA" id="ARBA00067609"/>
    </source>
</evidence>
<dbReference type="FunFam" id="2.10.230.10:FF:000002">
    <property type="entry name" value="Molecular chaperone DnaJ"/>
    <property type="match status" value="1"/>
</dbReference>
<feature type="repeat" description="CXXCXGXG motif" evidence="13">
    <location>
        <begin position="203"/>
        <end position="210"/>
    </location>
</feature>
<dbReference type="NCBIfam" id="NF008035">
    <property type="entry name" value="PRK10767.1"/>
    <property type="match status" value="1"/>
</dbReference>
<dbReference type="Gene3D" id="2.60.260.20">
    <property type="entry name" value="Urease metallochaperone UreE, N-terminal domain"/>
    <property type="match status" value="2"/>
</dbReference>
<keyword evidence="4 13" id="KW-0235">DNA replication</keyword>
<feature type="binding site" evidence="13">
    <location>
        <position position="146"/>
    </location>
    <ligand>
        <name>Zn(2+)</name>
        <dbReference type="ChEBI" id="CHEBI:29105"/>
        <label>1</label>
    </ligand>
</feature>
<dbReference type="GO" id="GO:0031072">
    <property type="term" value="F:heat shock protein binding"/>
    <property type="evidence" value="ECO:0007669"/>
    <property type="project" value="InterPro"/>
</dbReference>
<evidence type="ECO:0000256" key="13">
    <source>
        <dbReference type="HAMAP-Rule" id="MF_01152"/>
    </source>
</evidence>
<comment type="similarity">
    <text evidence="11 13">Belongs to the DnaJ family.</text>
</comment>
<dbReference type="GO" id="GO:0006260">
    <property type="term" value="P:DNA replication"/>
    <property type="evidence" value="ECO:0007669"/>
    <property type="project" value="UniProtKB-KW"/>
</dbReference>
<dbReference type="SUPFAM" id="SSF57938">
    <property type="entry name" value="DnaJ/Hsp40 cysteine-rich domain"/>
    <property type="match status" value="1"/>
</dbReference>
<evidence type="ECO:0000256" key="11">
    <source>
        <dbReference type="ARBA" id="ARBA00061004"/>
    </source>
</evidence>
<dbReference type="Pfam" id="PF00226">
    <property type="entry name" value="DnaJ"/>
    <property type="match status" value="1"/>
</dbReference>
<evidence type="ECO:0000256" key="7">
    <source>
        <dbReference type="ARBA" id="ARBA00022771"/>
    </source>
</evidence>
<dbReference type="PROSITE" id="PS50076">
    <property type="entry name" value="DNAJ_2"/>
    <property type="match status" value="1"/>
</dbReference>
<dbReference type="InterPro" id="IPR001623">
    <property type="entry name" value="DnaJ_domain"/>
</dbReference>
<dbReference type="InterPro" id="IPR018253">
    <property type="entry name" value="DnaJ_domain_CS"/>
</dbReference>
<gene>
    <name evidence="13" type="primary">dnaJ</name>
    <name evidence="17" type="ORF">Z955_09275</name>
</gene>
<feature type="binding site" evidence="13">
    <location>
        <position position="206"/>
    </location>
    <ligand>
        <name>Zn(2+)</name>
        <dbReference type="ChEBI" id="CHEBI:29105"/>
        <label>1</label>
    </ligand>
</feature>
<comment type="caution">
    <text evidence="17">The sequence shown here is derived from an EMBL/GenBank/DDBJ whole genome shotgun (WGS) entry which is preliminary data.</text>
</comment>
<feature type="binding site" evidence="13">
    <location>
        <position position="149"/>
    </location>
    <ligand>
        <name>Zn(2+)</name>
        <dbReference type="ChEBI" id="CHEBI:29105"/>
        <label>1</label>
    </ligand>
</feature>
<name>A0A0A0IHF7_CLOBO</name>
<accession>A0A0A0IHF7</accession>
<dbReference type="Proteomes" id="UP000030014">
    <property type="component" value="Unassembled WGS sequence"/>
</dbReference>
<dbReference type="HAMAP" id="MF_01152">
    <property type="entry name" value="DnaJ"/>
    <property type="match status" value="1"/>
</dbReference>
<evidence type="ECO:0000256" key="5">
    <source>
        <dbReference type="ARBA" id="ARBA00022723"/>
    </source>
</evidence>
<feature type="repeat" description="CXXCXGXG motif" evidence="13">
    <location>
        <begin position="146"/>
        <end position="153"/>
    </location>
</feature>
<feature type="repeat" description="CXXCXGXG motif" evidence="13">
    <location>
        <begin position="189"/>
        <end position="196"/>
    </location>
</feature>
<dbReference type="FunFam" id="1.10.287.110:FF:000031">
    <property type="entry name" value="Molecular chaperone DnaJ"/>
    <property type="match status" value="1"/>
</dbReference>
<dbReference type="CDD" id="cd10719">
    <property type="entry name" value="DnaJ_zf"/>
    <property type="match status" value="1"/>
</dbReference>
<dbReference type="SUPFAM" id="SSF49493">
    <property type="entry name" value="HSP40/DnaJ peptide-binding domain"/>
    <property type="match status" value="2"/>
</dbReference>
<dbReference type="RefSeq" id="WP_039258013.1">
    <property type="nucleotide sequence ID" value="NZ_JDRY01000040.1"/>
</dbReference>
<dbReference type="FunFam" id="2.60.260.20:FF:000004">
    <property type="entry name" value="Molecular chaperone DnaJ"/>
    <property type="match status" value="1"/>
</dbReference>
<keyword evidence="3 13" id="KW-0963">Cytoplasm</keyword>
<dbReference type="EMBL" id="JDRY01000040">
    <property type="protein sequence ID" value="KGM99000.1"/>
    <property type="molecule type" value="Genomic_DNA"/>
</dbReference>
<dbReference type="GO" id="GO:0005524">
    <property type="term" value="F:ATP binding"/>
    <property type="evidence" value="ECO:0007669"/>
    <property type="project" value="InterPro"/>
</dbReference>
<dbReference type="PROSITE" id="PS51188">
    <property type="entry name" value="ZF_CR"/>
    <property type="match status" value="1"/>
</dbReference>
<comment type="subunit">
    <text evidence="2 13">Homodimer.</text>
</comment>